<dbReference type="EMBL" id="FNUV01000004">
    <property type="protein sequence ID" value="SEF80912.1"/>
    <property type="molecule type" value="Genomic_DNA"/>
</dbReference>
<name>A0A1H5V0G1_XYLRU</name>
<sequence length="311" mass="33886">MKKNLFNILLGGVLVLTTPVLTSCDDILGLSDNPVESNSVLAEALDEGAVVTIDMAFTSFALKGDAKDLQVKFKRQNGKFVLKSVELSEGSDINEDDIEEALGQTKLTYDAKDDQIRLVVDIKTRIGEDGYQELPSSIIVFNLANNTYEQFGYPHMLILDFKGIAVNGVDKTDQIENLNKKSVEVVYPIMVKDLVIDAVPVGSRGVDAEIPSVSKIASRLAPVLCVQYNAGETWAKVNERYIKHAGKALLDNDLDDDADEPVIGTVAGLASFVMVYYNNNETVKYGDKVVNESSDGSPVYVLGKNKASLKN</sequence>
<dbReference type="AlphaFoldDB" id="A0A1H5V0G1"/>
<organism evidence="1 2">
    <name type="scientific">Xylanibacter ruminicola</name>
    <name type="common">Prevotella ruminicola</name>
    <dbReference type="NCBI Taxonomy" id="839"/>
    <lineage>
        <taxon>Bacteria</taxon>
        <taxon>Pseudomonadati</taxon>
        <taxon>Bacteroidota</taxon>
        <taxon>Bacteroidia</taxon>
        <taxon>Bacteroidales</taxon>
        <taxon>Prevotellaceae</taxon>
        <taxon>Xylanibacter</taxon>
    </lineage>
</organism>
<proteinExistence type="predicted"/>
<dbReference type="RefSeq" id="WP_103915658.1">
    <property type="nucleotide sequence ID" value="NZ_FNUV01000004.1"/>
</dbReference>
<evidence type="ECO:0008006" key="3">
    <source>
        <dbReference type="Google" id="ProtNLM"/>
    </source>
</evidence>
<dbReference type="PROSITE" id="PS51257">
    <property type="entry name" value="PROKAR_LIPOPROTEIN"/>
    <property type="match status" value="1"/>
</dbReference>
<accession>A0A1H5V0G1</accession>
<gene>
    <name evidence="1" type="ORF">SAMN05216354_1673</name>
</gene>
<evidence type="ECO:0000313" key="1">
    <source>
        <dbReference type="EMBL" id="SEF80912.1"/>
    </source>
</evidence>
<evidence type="ECO:0000313" key="2">
    <source>
        <dbReference type="Proteomes" id="UP000236735"/>
    </source>
</evidence>
<dbReference type="Proteomes" id="UP000236735">
    <property type="component" value="Unassembled WGS sequence"/>
</dbReference>
<reference evidence="1 2" key="1">
    <citation type="submission" date="2016-10" db="EMBL/GenBank/DDBJ databases">
        <authorList>
            <person name="de Groot N.N."/>
        </authorList>
    </citation>
    <scope>NUCLEOTIDE SEQUENCE [LARGE SCALE GENOMIC DNA]</scope>
    <source>
        <strain evidence="1 2">AR32</strain>
    </source>
</reference>
<protein>
    <recommendedName>
        <fullName evidence="3">Lipoprotein</fullName>
    </recommendedName>
</protein>